<dbReference type="GO" id="GO:0005737">
    <property type="term" value="C:cytoplasm"/>
    <property type="evidence" value="ECO:0007669"/>
    <property type="project" value="UniProtKB-SubCell"/>
</dbReference>
<dbReference type="Gene3D" id="1.25.40.10">
    <property type="entry name" value="Tetratricopeptide repeat domain"/>
    <property type="match status" value="1"/>
</dbReference>
<comment type="caution">
    <text evidence="7">The sequence shown here is derived from an EMBL/GenBank/DDBJ whole genome shotgun (WGS) entry which is preliminary data.</text>
</comment>
<evidence type="ECO:0000313" key="8">
    <source>
        <dbReference type="Proteomes" id="UP001174909"/>
    </source>
</evidence>
<dbReference type="InterPro" id="IPR039663">
    <property type="entry name" value="AIP/AIPL1/TTC9"/>
</dbReference>
<keyword evidence="8" id="KW-1185">Reference proteome</keyword>
<evidence type="ECO:0000256" key="4">
    <source>
        <dbReference type="ARBA" id="ARBA00022803"/>
    </source>
</evidence>
<dbReference type="SUPFAM" id="SSF48452">
    <property type="entry name" value="TPR-like"/>
    <property type="match status" value="1"/>
</dbReference>
<dbReference type="InterPro" id="IPR046357">
    <property type="entry name" value="PPIase_dom_sf"/>
</dbReference>
<dbReference type="PANTHER" id="PTHR11242:SF0">
    <property type="entry name" value="TPR_REGION DOMAIN-CONTAINING PROTEIN"/>
    <property type="match status" value="1"/>
</dbReference>
<dbReference type="GO" id="GO:0003755">
    <property type="term" value="F:peptidyl-prolyl cis-trans isomerase activity"/>
    <property type="evidence" value="ECO:0007669"/>
    <property type="project" value="InterPro"/>
</dbReference>
<evidence type="ECO:0000256" key="1">
    <source>
        <dbReference type="ARBA" id="ARBA00004496"/>
    </source>
</evidence>
<dbReference type="FunFam" id="1.25.40.10:FF:000052">
    <property type="entry name" value="Aryl-hydrocarbon-interacting protein-like 1"/>
    <property type="match status" value="1"/>
</dbReference>
<evidence type="ECO:0000256" key="2">
    <source>
        <dbReference type="ARBA" id="ARBA00022490"/>
    </source>
</evidence>
<dbReference type="Pfam" id="PF23322">
    <property type="entry name" value="PPIase_AIP"/>
    <property type="match status" value="1"/>
</dbReference>
<accession>A0AA35WKA1</accession>
<dbReference type="InterPro" id="IPR019734">
    <property type="entry name" value="TPR_rpt"/>
</dbReference>
<dbReference type="PROSITE" id="PS50005">
    <property type="entry name" value="TPR"/>
    <property type="match status" value="1"/>
</dbReference>
<feature type="repeat" description="TPR" evidence="5">
    <location>
        <begin position="248"/>
        <end position="281"/>
    </location>
</feature>
<dbReference type="Proteomes" id="UP001174909">
    <property type="component" value="Unassembled WGS sequence"/>
</dbReference>
<protein>
    <submittedName>
        <fullName evidence="7">AH receptor-interacting protein</fullName>
    </submittedName>
</protein>
<evidence type="ECO:0000259" key="6">
    <source>
        <dbReference type="Pfam" id="PF23322"/>
    </source>
</evidence>
<keyword evidence="7" id="KW-0675">Receptor</keyword>
<keyword evidence="4 5" id="KW-0802">TPR repeat</keyword>
<dbReference type="InterPro" id="IPR056277">
    <property type="entry name" value="PPIase_AIP"/>
</dbReference>
<dbReference type="PANTHER" id="PTHR11242">
    <property type="entry name" value="ARYL HYDROCARBON RECEPTOR INTERACTING PROTEIN RELATED"/>
    <property type="match status" value="1"/>
</dbReference>
<comment type="subcellular location">
    <subcellularLocation>
        <location evidence="1">Cytoplasm</location>
    </subcellularLocation>
</comment>
<keyword evidence="3" id="KW-0677">Repeat</keyword>
<dbReference type="Gene3D" id="3.10.50.40">
    <property type="match status" value="1"/>
</dbReference>
<gene>
    <name evidence="7" type="ORF">GBAR_LOCUS13716</name>
</gene>
<dbReference type="SUPFAM" id="SSF54534">
    <property type="entry name" value="FKBP-like"/>
    <property type="match status" value="1"/>
</dbReference>
<evidence type="ECO:0000256" key="5">
    <source>
        <dbReference type="PROSITE-ProRule" id="PRU00339"/>
    </source>
</evidence>
<dbReference type="AlphaFoldDB" id="A0AA35WKA1"/>
<name>A0AA35WKA1_GEOBA</name>
<feature type="domain" description="AIP/AIPL N-terminal FKBP-type PPIase" evidence="6">
    <location>
        <begin position="29"/>
        <end position="139"/>
    </location>
</feature>
<reference evidence="7" key="1">
    <citation type="submission" date="2023-03" db="EMBL/GenBank/DDBJ databases">
        <authorList>
            <person name="Steffen K."/>
            <person name="Cardenas P."/>
        </authorList>
    </citation>
    <scope>NUCLEOTIDE SEQUENCE</scope>
</reference>
<evidence type="ECO:0000313" key="7">
    <source>
        <dbReference type="EMBL" id="CAI8023484.1"/>
    </source>
</evidence>
<keyword evidence="2" id="KW-0963">Cytoplasm</keyword>
<dbReference type="SMART" id="SM00028">
    <property type="entry name" value="TPR"/>
    <property type="match status" value="2"/>
</dbReference>
<organism evidence="7 8">
    <name type="scientific">Geodia barretti</name>
    <name type="common">Barrett's horny sponge</name>
    <dbReference type="NCBI Taxonomy" id="519541"/>
    <lineage>
        <taxon>Eukaryota</taxon>
        <taxon>Metazoa</taxon>
        <taxon>Porifera</taxon>
        <taxon>Demospongiae</taxon>
        <taxon>Heteroscleromorpha</taxon>
        <taxon>Tetractinellida</taxon>
        <taxon>Astrophorina</taxon>
        <taxon>Geodiidae</taxon>
        <taxon>Geodia</taxon>
    </lineage>
</organism>
<dbReference type="EMBL" id="CASHTH010002007">
    <property type="protein sequence ID" value="CAI8023484.1"/>
    <property type="molecule type" value="Genomic_DNA"/>
</dbReference>
<proteinExistence type="predicted"/>
<sequence length="312" mass="35831">MHTRVQAFFHFRTLVLTEKGTGGDSEGERRVLDDSRTLGTGPFELLVGRKFKLEIWEDMVKTMRIGEIAEFKCPFKLVLEYPNVSKALRDLALKKSGRETPHTHSHSCGFGAMHGTGHADLDGLYQDRSPLVFQLELLKVDQPGEYKKESWAMSAEEKDEAISRLREEGNVLYRAGSHAEACEKYFEALGYLEELSLREKPKSVEWEATERRKVPLLLNYSQCMLLKKDFAEVIRHTTTVLSVDGNNVKALYRRAKAHAAGWDKEAAEADFRRAVELEPSLARSVEKELEQLEERLDREREAEKDRWQGKLF</sequence>
<dbReference type="InterPro" id="IPR011990">
    <property type="entry name" value="TPR-like_helical_dom_sf"/>
</dbReference>
<evidence type="ECO:0000256" key="3">
    <source>
        <dbReference type="ARBA" id="ARBA00022737"/>
    </source>
</evidence>